<sequence length="331" mass="37179">MLLTPKKIESMNAILESECPVCQCRMIVPTAIPACGHKFCFTCLKGICMNDMGCPMCRGPIDSSIFNLPSQVLDLKMDLPNSPTVEITKNTVRVHKQACTPVSLDLNALLNETSRIEEKHYWLYSGKNQEWWRFDPRHERDIEEAFACQNKKSFCEVIICGRAYIIDFVHNVQYPKGNQTQSRTLKCVTAEYFDKLEAKGLAGVYRGKKVKVENKKGASNPNNKTKNAGNNKPLSDSRRSRNNRRAPPVKNVRVVLSNRGLNKTKATVARRAAGARTQRRVFGARARPVAAAGLSHAATEKMINHAVKNALRKTKISLQHRLPANVEYVFP</sequence>
<dbReference type="PANTHER" id="PTHR13417">
    <property type="entry name" value="E3 UBIQUITIN-PROTEIN LIGASE RNF146"/>
    <property type="match status" value="1"/>
</dbReference>
<dbReference type="InterPro" id="IPR017907">
    <property type="entry name" value="Znf_RING_CS"/>
</dbReference>
<dbReference type="SUPFAM" id="SSF57850">
    <property type="entry name" value="RING/U-box"/>
    <property type="match status" value="1"/>
</dbReference>
<keyword evidence="8" id="KW-1185">Reference proteome</keyword>
<feature type="compositionally biased region" description="Low complexity" evidence="5">
    <location>
        <begin position="220"/>
        <end position="232"/>
    </location>
</feature>
<dbReference type="Pfam" id="PF00097">
    <property type="entry name" value="zf-C3HC4"/>
    <property type="match status" value="1"/>
</dbReference>
<dbReference type="GO" id="GO:0005634">
    <property type="term" value="C:nucleus"/>
    <property type="evidence" value="ECO:0007669"/>
    <property type="project" value="TreeGrafter"/>
</dbReference>
<dbReference type="InterPro" id="IPR004170">
    <property type="entry name" value="WWE_dom"/>
</dbReference>
<evidence type="ECO:0000256" key="1">
    <source>
        <dbReference type="ARBA" id="ARBA00022723"/>
    </source>
</evidence>
<dbReference type="Gene3D" id="3.30.40.10">
    <property type="entry name" value="Zinc/RING finger domain, C3HC4 (zinc finger)"/>
    <property type="match status" value="1"/>
</dbReference>
<dbReference type="Gene3D" id="3.30.720.50">
    <property type="match status" value="1"/>
</dbReference>
<evidence type="ECO:0000256" key="5">
    <source>
        <dbReference type="SAM" id="MobiDB-lite"/>
    </source>
</evidence>
<evidence type="ECO:0000259" key="6">
    <source>
        <dbReference type="PROSITE" id="PS50089"/>
    </source>
</evidence>
<evidence type="ECO:0000256" key="3">
    <source>
        <dbReference type="ARBA" id="ARBA00022833"/>
    </source>
</evidence>
<dbReference type="GO" id="GO:0016055">
    <property type="term" value="P:Wnt signaling pathway"/>
    <property type="evidence" value="ECO:0007669"/>
    <property type="project" value="InterPro"/>
</dbReference>
<dbReference type="Pfam" id="PF02825">
    <property type="entry name" value="WWE"/>
    <property type="match status" value="1"/>
</dbReference>
<keyword evidence="1" id="KW-0479">Metal-binding</keyword>
<dbReference type="SMART" id="SM00678">
    <property type="entry name" value="WWE"/>
    <property type="match status" value="1"/>
</dbReference>
<keyword evidence="3" id="KW-0862">Zinc</keyword>
<organism evidence="8 9">
    <name type="scientific">Caenorhabditis tropicalis</name>
    <dbReference type="NCBI Taxonomy" id="1561998"/>
    <lineage>
        <taxon>Eukaryota</taxon>
        <taxon>Metazoa</taxon>
        <taxon>Ecdysozoa</taxon>
        <taxon>Nematoda</taxon>
        <taxon>Chromadorea</taxon>
        <taxon>Rhabditida</taxon>
        <taxon>Rhabditina</taxon>
        <taxon>Rhabditomorpha</taxon>
        <taxon>Rhabditoidea</taxon>
        <taxon>Rhabditidae</taxon>
        <taxon>Peloderinae</taxon>
        <taxon>Caenorhabditis</taxon>
    </lineage>
</organism>
<name>A0A1I7TX21_9PELO</name>
<evidence type="ECO:0000256" key="2">
    <source>
        <dbReference type="ARBA" id="ARBA00022771"/>
    </source>
</evidence>
<dbReference type="PROSITE" id="PS50089">
    <property type="entry name" value="ZF_RING_2"/>
    <property type="match status" value="1"/>
</dbReference>
<dbReference type="PROSITE" id="PS00518">
    <property type="entry name" value="ZF_RING_1"/>
    <property type="match status" value="1"/>
</dbReference>
<dbReference type="FunFam" id="3.30.720.50:FF:000010">
    <property type="entry name" value="Zinc finger protein"/>
    <property type="match status" value="1"/>
</dbReference>
<dbReference type="InterPro" id="IPR018123">
    <property type="entry name" value="WWE-dom_subgr"/>
</dbReference>
<evidence type="ECO:0000256" key="4">
    <source>
        <dbReference type="PROSITE-ProRule" id="PRU00175"/>
    </source>
</evidence>
<feature type="domain" description="WWE" evidence="7">
    <location>
        <begin position="108"/>
        <end position="187"/>
    </location>
</feature>
<feature type="region of interest" description="Disordered" evidence="5">
    <location>
        <begin position="212"/>
        <end position="249"/>
    </location>
</feature>
<dbReference type="InterPro" id="IPR013083">
    <property type="entry name" value="Znf_RING/FYVE/PHD"/>
</dbReference>
<dbReference type="GO" id="GO:0008270">
    <property type="term" value="F:zinc ion binding"/>
    <property type="evidence" value="ECO:0007669"/>
    <property type="project" value="UniProtKB-KW"/>
</dbReference>
<dbReference type="InterPro" id="IPR033509">
    <property type="entry name" value="RNF146"/>
</dbReference>
<dbReference type="GO" id="GO:0006511">
    <property type="term" value="P:ubiquitin-dependent protein catabolic process"/>
    <property type="evidence" value="ECO:0007669"/>
    <property type="project" value="TreeGrafter"/>
</dbReference>
<dbReference type="WBParaSite" id="Csp11.Scaffold629.g12653.t1">
    <property type="protein sequence ID" value="Csp11.Scaffold629.g12653.t1"/>
    <property type="gene ID" value="Csp11.Scaffold629.g12653"/>
</dbReference>
<dbReference type="SUPFAM" id="SSF117839">
    <property type="entry name" value="WWE domain"/>
    <property type="match status" value="1"/>
</dbReference>
<dbReference type="GO" id="GO:0061630">
    <property type="term" value="F:ubiquitin protein ligase activity"/>
    <property type="evidence" value="ECO:0007669"/>
    <property type="project" value="InterPro"/>
</dbReference>
<proteinExistence type="predicted"/>
<dbReference type="GO" id="GO:0005737">
    <property type="term" value="C:cytoplasm"/>
    <property type="evidence" value="ECO:0007669"/>
    <property type="project" value="TreeGrafter"/>
</dbReference>
<dbReference type="SMART" id="SM00184">
    <property type="entry name" value="RING"/>
    <property type="match status" value="1"/>
</dbReference>
<evidence type="ECO:0000313" key="9">
    <source>
        <dbReference type="WBParaSite" id="Csp11.Scaffold629.g12653.t1"/>
    </source>
</evidence>
<dbReference type="GO" id="GO:0072572">
    <property type="term" value="F:poly-ADP-D-ribose binding"/>
    <property type="evidence" value="ECO:0007669"/>
    <property type="project" value="InterPro"/>
</dbReference>
<keyword evidence="2 4" id="KW-0863">Zinc-finger</keyword>
<feature type="domain" description="RING-type" evidence="6">
    <location>
        <begin position="19"/>
        <end position="58"/>
    </location>
</feature>
<dbReference type="InterPro" id="IPR018957">
    <property type="entry name" value="Znf_C3HC4_RING-type"/>
</dbReference>
<dbReference type="PANTHER" id="PTHR13417:SF8">
    <property type="entry name" value="E3 UBIQUITIN-PROTEIN LIGASE"/>
    <property type="match status" value="1"/>
</dbReference>
<evidence type="ECO:0000313" key="8">
    <source>
        <dbReference type="Proteomes" id="UP000095282"/>
    </source>
</evidence>
<evidence type="ECO:0000259" key="7">
    <source>
        <dbReference type="PROSITE" id="PS50918"/>
    </source>
</evidence>
<dbReference type="PROSITE" id="PS50918">
    <property type="entry name" value="WWE"/>
    <property type="match status" value="1"/>
</dbReference>
<dbReference type="InterPro" id="IPR037197">
    <property type="entry name" value="WWE_dom_sf"/>
</dbReference>
<dbReference type="STRING" id="1561998.A0A1I7TX21"/>
<protein>
    <submittedName>
        <fullName evidence="9">E3 ubiquitin-protein ligase</fullName>
    </submittedName>
</protein>
<dbReference type="eggNOG" id="KOG0824">
    <property type="taxonomic scope" value="Eukaryota"/>
</dbReference>
<dbReference type="CDD" id="cd16564">
    <property type="entry name" value="RING-HC_RNF222"/>
    <property type="match status" value="1"/>
</dbReference>
<dbReference type="AlphaFoldDB" id="A0A1I7TX21"/>
<reference evidence="9" key="1">
    <citation type="submission" date="2016-11" db="UniProtKB">
        <authorList>
            <consortium name="WormBaseParasite"/>
        </authorList>
    </citation>
    <scope>IDENTIFICATION</scope>
</reference>
<accession>A0A1I7TX21</accession>
<dbReference type="Proteomes" id="UP000095282">
    <property type="component" value="Unplaced"/>
</dbReference>
<dbReference type="InterPro" id="IPR001841">
    <property type="entry name" value="Znf_RING"/>
</dbReference>